<dbReference type="Proteomes" id="UP000046395">
    <property type="component" value="Unassembled WGS sequence"/>
</dbReference>
<feature type="transmembrane region" description="Helical" evidence="1">
    <location>
        <begin position="17"/>
        <end position="34"/>
    </location>
</feature>
<keyword evidence="1" id="KW-0472">Membrane</keyword>
<sequence>MSIEEDNPVCVAGLAEWQAFLLFCIPIIGIIWTYSKAVHRCLVIEHRETGEADEIALQTATANWRVSEGQQKTADISSQSR</sequence>
<dbReference type="WBParaSite" id="TMUE_2000010506.1">
    <property type="protein sequence ID" value="TMUE_2000010506.1"/>
    <property type="gene ID" value="WBGene00288664"/>
</dbReference>
<keyword evidence="1" id="KW-1133">Transmembrane helix</keyword>
<name>A0A5S6QT10_TRIMR</name>
<protein>
    <submittedName>
        <fullName evidence="3">Frizzled/Smoothened transmembrane domain-containing protein</fullName>
    </submittedName>
</protein>
<dbReference type="AlphaFoldDB" id="A0A5S6QT10"/>
<keyword evidence="2" id="KW-1185">Reference proteome</keyword>
<accession>A0A5S6QT10</accession>
<evidence type="ECO:0000313" key="3">
    <source>
        <dbReference type="WBParaSite" id="TMUE_2000010506.1"/>
    </source>
</evidence>
<organism evidence="2 3">
    <name type="scientific">Trichuris muris</name>
    <name type="common">Mouse whipworm</name>
    <dbReference type="NCBI Taxonomy" id="70415"/>
    <lineage>
        <taxon>Eukaryota</taxon>
        <taxon>Metazoa</taxon>
        <taxon>Ecdysozoa</taxon>
        <taxon>Nematoda</taxon>
        <taxon>Enoplea</taxon>
        <taxon>Dorylaimia</taxon>
        <taxon>Trichinellida</taxon>
        <taxon>Trichuridae</taxon>
        <taxon>Trichuris</taxon>
    </lineage>
</organism>
<keyword evidence="1" id="KW-0812">Transmembrane</keyword>
<reference evidence="3" key="1">
    <citation type="submission" date="2019-12" db="UniProtKB">
        <authorList>
            <consortium name="WormBaseParasite"/>
        </authorList>
    </citation>
    <scope>IDENTIFICATION</scope>
</reference>
<proteinExistence type="predicted"/>
<evidence type="ECO:0000256" key="1">
    <source>
        <dbReference type="SAM" id="Phobius"/>
    </source>
</evidence>
<evidence type="ECO:0000313" key="2">
    <source>
        <dbReference type="Proteomes" id="UP000046395"/>
    </source>
</evidence>